<name>B9RGJ1_RICCO</name>
<sequence>MGGFCVRSNYFRNEKGLIVDGHSFRFRTGKVVVEEAYVLREAISLASNISVRKVLFKTDAK</sequence>
<evidence type="ECO:0000313" key="1">
    <source>
        <dbReference type="EMBL" id="EEF49646.1"/>
    </source>
</evidence>
<keyword evidence="2" id="KW-1185">Reference proteome</keyword>
<reference evidence="2" key="1">
    <citation type="journal article" date="2010" name="Nat. Biotechnol.">
        <title>Draft genome sequence of the oilseed species Ricinus communis.</title>
        <authorList>
            <person name="Chan A.P."/>
            <person name="Crabtree J."/>
            <person name="Zhao Q."/>
            <person name="Lorenzi H."/>
            <person name="Orvis J."/>
            <person name="Puiu D."/>
            <person name="Melake-Berhan A."/>
            <person name="Jones K.M."/>
            <person name="Redman J."/>
            <person name="Chen G."/>
            <person name="Cahoon E.B."/>
            <person name="Gedil M."/>
            <person name="Stanke M."/>
            <person name="Haas B.J."/>
            <person name="Wortman J.R."/>
            <person name="Fraser-Liggett C.M."/>
            <person name="Ravel J."/>
            <person name="Rabinowicz P.D."/>
        </authorList>
    </citation>
    <scope>NUCLEOTIDE SEQUENCE [LARGE SCALE GENOMIC DNA]</scope>
    <source>
        <strain evidence="2">cv. Hale</strain>
    </source>
</reference>
<evidence type="ECO:0000313" key="2">
    <source>
        <dbReference type="Proteomes" id="UP000008311"/>
    </source>
</evidence>
<dbReference type="AlphaFoldDB" id="B9RGJ1"/>
<accession>B9RGJ1</accession>
<proteinExistence type="predicted"/>
<organism evidence="1 2">
    <name type="scientific">Ricinus communis</name>
    <name type="common">Castor bean</name>
    <dbReference type="NCBI Taxonomy" id="3988"/>
    <lineage>
        <taxon>Eukaryota</taxon>
        <taxon>Viridiplantae</taxon>
        <taxon>Streptophyta</taxon>
        <taxon>Embryophyta</taxon>
        <taxon>Tracheophyta</taxon>
        <taxon>Spermatophyta</taxon>
        <taxon>Magnoliopsida</taxon>
        <taxon>eudicotyledons</taxon>
        <taxon>Gunneridae</taxon>
        <taxon>Pentapetalae</taxon>
        <taxon>rosids</taxon>
        <taxon>fabids</taxon>
        <taxon>Malpighiales</taxon>
        <taxon>Euphorbiaceae</taxon>
        <taxon>Acalyphoideae</taxon>
        <taxon>Acalypheae</taxon>
        <taxon>Ricinus</taxon>
    </lineage>
</organism>
<dbReference type="InParanoid" id="B9RGJ1"/>
<dbReference type="EMBL" id="EQ973778">
    <property type="protein sequence ID" value="EEF49646.1"/>
    <property type="molecule type" value="Genomic_DNA"/>
</dbReference>
<gene>
    <name evidence="1" type="ORF">RCOM_1454240</name>
</gene>
<protein>
    <submittedName>
        <fullName evidence="1">Uncharacterized protein</fullName>
    </submittedName>
</protein>
<dbReference type="Proteomes" id="UP000008311">
    <property type="component" value="Unassembled WGS sequence"/>
</dbReference>